<feature type="transmembrane region" description="Helical" evidence="5">
    <location>
        <begin position="213"/>
        <end position="234"/>
    </location>
</feature>
<feature type="transmembrane region" description="Helical" evidence="5">
    <location>
        <begin position="57"/>
        <end position="81"/>
    </location>
</feature>
<keyword evidence="3 5" id="KW-1133">Transmembrane helix</keyword>
<evidence type="ECO:0000256" key="1">
    <source>
        <dbReference type="ARBA" id="ARBA00004141"/>
    </source>
</evidence>
<dbReference type="SUPFAM" id="SSF103473">
    <property type="entry name" value="MFS general substrate transporter"/>
    <property type="match status" value="1"/>
</dbReference>
<evidence type="ECO:0000259" key="6">
    <source>
        <dbReference type="PROSITE" id="PS50850"/>
    </source>
</evidence>
<name>A0A6A6DVH7_9PEZI</name>
<sequence>MIIPNSSDIITENQASKLEKGLVIPDAFPVSGEPQLVTWDGLSDPSNPLNWSQGQKWFTTLLASLGGLVTLMSGAMLAPVLAKISKDLRVSDAEASLTLSVYILAFAFGPMVLAPCSEVFGRRPVWIAGSVWYIAWNTLCGFSRNMGLMIVGRLMAGLGASAEFAVSNPIVNDCWRPEDRGKSFAIRGFLPLLGPALGPIVGGVIIQKADWRWLFWVLSIFDSIIVVLFAIALPESHAPTILSRKAKDMSRVTGRKYRTEADLTSPTLTHRLKIGLVRPYRLLLTQPAIQLVSLFLAYSFGLLYVALSTFSTLWTERYKQSSAVSGVHYLAIVIGYTFAAQVGGWLTDRVWARLKEKNQGQAVTENRVPLMVPGALLVPIGLLWYGWAAQQRLHWIMPDTGIAIFGCGFIAGGQAAQAYIVDAFLDYTASAGAASQLLRNIFAFAFPVFAPGMYSTLGYGWGNTILAAIAICVGIPAPYILWKYGARLREKWKALK</sequence>
<protein>
    <submittedName>
        <fullName evidence="7">MFS multidrug transporter</fullName>
    </submittedName>
</protein>
<dbReference type="GO" id="GO:0016020">
    <property type="term" value="C:membrane"/>
    <property type="evidence" value="ECO:0007669"/>
    <property type="project" value="UniProtKB-SubCell"/>
</dbReference>
<dbReference type="EMBL" id="ML994651">
    <property type="protein sequence ID" value="KAF2181686.1"/>
    <property type="molecule type" value="Genomic_DNA"/>
</dbReference>
<feature type="transmembrane region" description="Helical" evidence="5">
    <location>
        <begin position="125"/>
        <end position="143"/>
    </location>
</feature>
<dbReference type="FunFam" id="1.20.1250.20:FF:000011">
    <property type="entry name" value="MFS multidrug transporter, putative"/>
    <property type="match status" value="1"/>
</dbReference>
<dbReference type="InterPro" id="IPR005829">
    <property type="entry name" value="Sugar_transporter_CS"/>
</dbReference>
<evidence type="ECO:0000256" key="2">
    <source>
        <dbReference type="ARBA" id="ARBA00022692"/>
    </source>
</evidence>
<dbReference type="InterPro" id="IPR020846">
    <property type="entry name" value="MFS_dom"/>
</dbReference>
<dbReference type="InterPro" id="IPR036259">
    <property type="entry name" value="MFS_trans_sf"/>
</dbReference>
<feature type="transmembrane region" description="Helical" evidence="5">
    <location>
        <begin position="288"/>
        <end position="307"/>
    </location>
</feature>
<dbReference type="AlphaFoldDB" id="A0A6A6DVH7"/>
<dbReference type="Gene3D" id="1.20.1250.20">
    <property type="entry name" value="MFS general substrate transporter like domains"/>
    <property type="match status" value="1"/>
</dbReference>
<feature type="domain" description="Major facilitator superfamily (MFS) profile" evidence="6">
    <location>
        <begin position="59"/>
        <end position="486"/>
    </location>
</feature>
<dbReference type="PANTHER" id="PTHR23502">
    <property type="entry name" value="MAJOR FACILITATOR SUPERFAMILY"/>
    <property type="match status" value="1"/>
</dbReference>
<comment type="subcellular location">
    <subcellularLocation>
        <location evidence="1">Membrane</location>
        <topology evidence="1">Multi-pass membrane protein</topology>
    </subcellularLocation>
</comment>
<evidence type="ECO:0000256" key="4">
    <source>
        <dbReference type="ARBA" id="ARBA00023136"/>
    </source>
</evidence>
<dbReference type="PROSITE" id="PS00216">
    <property type="entry name" value="SUGAR_TRANSPORT_1"/>
    <property type="match status" value="1"/>
</dbReference>
<feature type="transmembrane region" description="Helical" evidence="5">
    <location>
        <begin position="437"/>
        <end position="454"/>
    </location>
</feature>
<feature type="transmembrane region" description="Helical" evidence="5">
    <location>
        <begin position="402"/>
        <end position="425"/>
    </location>
</feature>
<evidence type="ECO:0000256" key="3">
    <source>
        <dbReference type="ARBA" id="ARBA00022989"/>
    </source>
</evidence>
<dbReference type="Pfam" id="PF07690">
    <property type="entry name" value="MFS_1"/>
    <property type="match status" value="1"/>
</dbReference>
<proteinExistence type="predicted"/>
<dbReference type="PANTHER" id="PTHR23502:SF60">
    <property type="entry name" value="MAJOR FACILITATOR SUPERFAMILY (MFS) PROFILE DOMAIN-CONTAINING PROTEIN-RELATED"/>
    <property type="match status" value="1"/>
</dbReference>
<feature type="transmembrane region" description="Helical" evidence="5">
    <location>
        <begin position="460"/>
        <end position="482"/>
    </location>
</feature>
<feature type="transmembrane region" description="Helical" evidence="5">
    <location>
        <begin position="368"/>
        <end position="387"/>
    </location>
</feature>
<dbReference type="GO" id="GO:0042908">
    <property type="term" value="P:xenobiotic transport"/>
    <property type="evidence" value="ECO:0007669"/>
    <property type="project" value="UniProtKB-ARBA"/>
</dbReference>
<dbReference type="Proteomes" id="UP000800200">
    <property type="component" value="Unassembled WGS sequence"/>
</dbReference>
<feature type="transmembrane region" description="Helical" evidence="5">
    <location>
        <begin position="327"/>
        <end position="347"/>
    </location>
</feature>
<feature type="transmembrane region" description="Helical" evidence="5">
    <location>
        <begin position="184"/>
        <end position="207"/>
    </location>
</feature>
<evidence type="ECO:0000313" key="7">
    <source>
        <dbReference type="EMBL" id="KAF2181686.1"/>
    </source>
</evidence>
<evidence type="ECO:0000256" key="5">
    <source>
        <dbReference type="SAM" id="Phobius"/>
    </source>
</evidence>
<dbReference type="GO" id="GO:0022857">
    <property type="term" value="F:transmembrane transporter activity"/>
    <property type="evidence" value="ECO:0007669"/>
    <property type="project" value="InterPro"/>
</dbReference>
<dbReference type="PROSITE" id="PS50850">
    <property type="entry name" value="MFS"/>
    <property type="match status" value="1"/>
</dbReference>
<keyword evidence="4 5" id="KW-0472">Membrane</keyword>
<feature type="transmembrane region" description="Helical" evidence="5">
    <location>
        <begin position="93"/>
        <end position="113"/>
    </location>
</feature>
<gene>
    <name evidence="7" type="ORF">K469DRAFT_729242</name>
</gene>
<keyword evidence="8" id="KW-1185">Reference proteome</keyword>
<reference evidence="7" key="1">
    <citation type="journal article" date="2020" name="Stud. Mycol.">
        <title>101 Dothideomycetes genomes: a test case for predicting lifestyles and emergence of pathogens.</title>
        <authorList>
            <person name="Haridas S."/>
            <person name="Albert R."/>
            <person name="Binder M."/>
            <person name="Bloem J."/>
            <person name="Labutti K."/>
            <person name="Salamov A."/>
            <person name="Andreopoulos B."/>
            <person name="Baker S."/>
            <person name="Barry K."/>
            <person name="Bills G."/>
            <person name="Bluhm B."/>
            <person name="Cannon C."/>
            <person name="Castanera R."/>
            <person name="Culley D."/>
            <person name="Daum C."/>
            <person name="Ezra D."/>
            <person name="Gonzalez J."/>
            <person name="Henrissat B."/>
            <person name="Kuo A."/>
            <person name="Liang C."/>
            <person name="Lipzen A."/>
            <person name="Lutzoni F."/>
            <person name="Magnuson J."/>
            <person name="Mondo S."/>
            <person name="Nolan M."/>
            <person name="Ohm R."/>
            <person name="Pangilinan J."/>
            <person name="Park H.-J."/>
            <person name="Ramirez L."/>
            <person name="Alfaro M."/>
            <person name="Sun H."/>
            <person name="Tritt A."/>
            <person name="Yoshinaga Y."/>
            <person name="Zwiers L.-H."/>
            <person name="Turgeon B."/>
            <person name="Goodwin S."/>
            <person name="Spatafora J."/>
            <person name="Crous P."/>
            <person name="Grigoriev I."/>
        </authorList>
    </citation>
    <scope>NUCLEOTIDE SEQUENCE</scope>
    <source>
        <strain evidence="7">CBS 207.26</strain>
    </source>
</reference>
<dbReference type="OrthoDB" id="6770063at2759"/>
<evidence type="ECO:0000313" key="8">
    <source>
        <dbReference type="Proteomes" id="UP000800200"/>
    </source>
</evidence>
<dbReference type="GO" id="GO:0140115">
    <property type="term" value="P:export across plasma membrane"/>
    <property type="evidence" value="ECO:0007669"/>
    <property type="project" value="UniProtKB-ARBA"/>
</dbReference>
<dbReference type="InterPro" id="IPR011701">
    <property type="entry name" value="MFS"/>
</dbReference>
<organism evidence="7 8">
    <name type="scientific">Zopfia rhizophila CBS 207.26</name>
    <dbReference type="NCBI Taxonomy" id="1314779"/>
    <lineage>
        <taxon>Eukaryota</taxon>
        <taxon>Fungi</taxon>
        <taxon>Dikarya</taxon>
        <taxon>Ascomycota</taxon>
        <taxon>Pezizomycotina</taxon>
        <taxon>Dothideomycetes</taxon>
        <taxon>Dothideomycetes incertae sedis</taxon>
        <taxon>Zopfiaceae</taxon>
        <taxon>Zopfia</taxon>
    </lineage>
</organism>
<dbReference type="CDD" id="cd17323">
    <property type="entry name" value="MFS_Tpo1_MDR_like"/>
    <property type="match status" value="1"/>
</dbReference>
<accession>A0A6A6DVH7</accession>
<keyword evidence="2 5" id="KW-0812">Transmembrane</keyword>